<accession>A0A5J4VQB5</accession>
<comment type="caution">
    <text evidence="1">The sequence shown here is derived from an EMBL/GenBank/DDBJ whole genome shotgun (WGS) entry which is preliminary data.</text>
</comment>
<name>A0A5J4VQB5_9EUKA</name>
<protein>
    <submittedName>
        <fullName evidence="1">Uncharacterized protein</fullName>
    </submittedName>
</protein>
<evidence type="ECO:0000313" key="2">
    <source>
        <dbReference type="Proteomes" id="UP000324800"/>
    </source>
</evidence>
<gene>
    <name evidence="1" type="ORF">EZS28_019791</name>
</gene>
<proteinExistence type="predicted"/>
<dbReference type="Proteomes" id="UP000324800">
    <property type="component" value="Unassembled WGS sequence"/>
</dbReference>
<dbReference type="EMBL" id="SNRW01005636">
    <property type="protein sequence ID" value="KAA6384685.1"/>
    <property type="molecule type" value="Genomic_DNA"/>
</dbReference>
<sequence length="157" mass="17860">MIASSHQGFYLRILQDIGEAYKTLIPCAIEIISLPISRVELHPQGVASIVITISEGIYTRSGIVVLPVFIVAFQPICNADSAFGDTLYFRQLLYYYFRFQLYPSPHVIKIVKQKKSLLCHILQILLVLMEEKDVIDVIDYPQLCVEVVLELECQLSL</sequence>
<dbReference type="AlphaFoldDB" id="A0A5J4VQB5"/>
<reference evidence="1 2" key="1">
    <citation type="submission" date="2019-03" db="EMBL/GenBank/DDBJ databases">
        <title>Single cell metagenomics reveals metabolic interactions within the superorganism composed of flagellate Streblomastix strix and complex community of Bacteroidetes bacteria on its surface.</title>
        <authorList>
            <person name="Treitli S.C."/>
            <person name="Kolisko M."/>
            <person name="Husnik F."/>
            <person name="Keeling P."/>
            <person name="Hampl V."/>
        </authorList>
    </citation>
    <scope>NUCLEOTIDE SEQUENCE [LARGE SCALE GENOMIC DNA]</scope>
    <source>
        <strain evidence="1">ST1C</strain>
    </source>
</reference>
<organism evidence="1 2">
    <name type="scientific">Streblomastix strix</name>
    <dbReference type="NCBI Taxonomy" id="222440"/>
    <lineage>
        <taxon>Eukaryota</taxon>
        <taxon>Metamonada</taxon>
        <taxon>Preaxostyla</taxon>
        <taxon>Oxymonadida</taxon>
        <taxon>Streblomastigidae</taxon>
        <taxon>Streblomastix</taxon>
    </lineage>
</organism>
<evidence type="ECO:0000313" key="1">
    <source>
        <dbReference type="EMBL" id="KAA6384685.1"/>
    </source>
</evidence>